<gene>
    <name evidence="5" type="ORF">CFH83_07005</name>
</gene>
<organism evidence="5 6">
    <name type="scientific">Sulfuricurvum kujiense</name>
    <dbReference type="NCBI Taxonomy" id="148813"/>
    <lineage>
        <taxon>Bacteria</taxon>
        <taxon>Pseudomonadati</taxon>
        <taxon>Campylobacterota</taxon>
        <taxon>Epsilonproteobacteria</taxon>
        <taxon>Campylobacterales</taxon>
        <taxon>Sulfurimonadaceae</taxon>
        <taxon>Sulfuricurvum</taxon>
    </lineage>
</organism>
<dbReference type="Proteomes" id="UP000228859">
    <property type="component" value="Unassembled WGS sequence"/>
</dbReference>
<dbReference type="GO" id="GO:0016020">
    <property type="term" value="C:membrane"/>
    <property type="evidence" value="ECO:0007669"/>
    <property type="project" value="TreeGrafter"/>
</dbReference>
<evidence type="ECO:0000313" key="6">
    <source>
        <dbReference type="Proteomes" id="UP000228859"/>
    </source>
</evidence>
<dbReference type="SUPFAM" id="SSF88713">
    <property type="entry name" value="Glycoside hydrolase/deacetylase"/>
    <property type="match status" value="1"/>
</dbReference>
<reference evidence="5 6" key="1">
    <citation type="journal article" date="2017" name="Front. Microbiol.">
        <title>Comparative Genomic Analysis of the Class Epsilonproteobacteria and Proposed Reclassification to Epsilonbacteraeota (phyl. nov.).</title>
        <authorList>
            <person name="Waite D.W."/>
            <person name="Vanwonterghem I."/>
            <person name="Rinke C."/>
            <person name="Parks D.H."/>
            <person name="Zhang Y."/>
            <person name="Takai K."/>
            <person name="Sievert S.M."/>
            <person name="Simon J."/>
            <person name="Campbell B.J."/>
            <person name="Hanson T.E."/>
            <person name="Woyke T."/>
            <person name="Klotz M.G."/>
            <person name="Hugenholtz P."/>
        </authorList>
    </citation>
    <scope>NUCLEOTIDE SEQUENCE [LARGE SCALE GENOMIC DNA]</scope>
    <source>
        <strain evidence="5">UBA12443</strain>
    </source>
</reference>
<protein>
    <recommendedName>
        <fullName evidence="4">NodB homology domain-containing protein</fullName>
    </recommendedName>
</protein>
<keyword evidence="3" id="KW-0472">Membrane</keyword>
<proteinExistence type="predicted"/>
<dbReference type="Gene3D" id="3.20.20.370">
    <property type="entry name" value="Glycoside hydrolase/deacetylase"/>
    <property type="match status" value="1"/>
</dbReference>
<feature type="transmembrane region" description="Helical" evidence="3">
    <location>
        <begin position="29"/>
        <end position="48"/>
    </location>
</feature>
<evidence type="ECO:0000256" key="2">
    <source>
        <dbReference type="ARBA" id="ARBA00022801"/>
    </source>
</evidence>
<dbReference type="InterPro" id="IPR011330">
    <property type="entry name" value="Glyco_hydro/deAcase_b/a-brl"/>
</dbReference>
<dbReference type="CDD" id="cd10917">
    <property type="entry name" value="CE4_NodB_like_6s_7s"/>
    <property type="match status" value="1"/>
</dbReference>
<keyword evidence="3" id="KW-0812">Transmembrane</keyword>
<dbReference type="GO" id="GO:0046872">
    <property type="term" value="F:metal ion binding"/>
    <property type="evidence" value="ECO:0007669"/>
    <property type="project" value="UniProtKB-KW"/>
</dbReference>
<comment type="caution">
    <text evidence="5">The sequence shown here is derived from an EMBL/GenBank/DDBJ whole genome shotgun (WGS) entry which is preliminary data.</text>
</comment>
<dbReference type="GO" id="GO:0016810">
    <property type="term" value="F:hydrolase activity, acting on carbon-nitrogen (but not peptide) bonds"/>
    <property type="evidence" value="ECO:0007669"/>
    <property type="project" value="InterPro"/>
</dbReference>
<evidence type="ECO:0000256" key="1">
    <source>
        <dbReference type="ARBA" id="ARBA00022723"/>
    </source>
</evidence>
<dbReference type="PANTHER" id="PTHR10587:SF133">
    <property type="entry name" value="CHITIN DEACETYLASE 1-RELATED"/>
    <property type="match status" value="1"/>
</dbReference>
<keyword evidence="2" id="KW-0378">Hydrolase</keyword>
<dbReference type="PROSITE" id="PS51677">
    <property type="entry name" value="NODB"/>
    <property type="match status" value="1"/>
</dbReference>
<dbReference type="PANTHER" id="PTHR10587">
    <property type="entry name" value="GLYCOSYL TRANSFERASE-RELATED"/>
    <property type="match status" value="1"/>
</dbReference>
<dbReference type="InterPro" id="IPR002509">
    <property type="entry name" value="NODB_dom"/>
</dbReference>
<evidence type="ECO:0000313" key="5">
    <source>
        <dbReference type="EMBL" id="DAB38235.1"/>
    </source>
</evidence>
<name>A0A2D3WEB6_9BACT</name>
<dbReference type="AlphaFoldDB" id="A0A2D3WEB6"/>
<sequence>MRRIQSPMVICQRLCGGTFRSTDFMKKQLIIFLTLVYITLFSGCAPLYEIRGDSPLLDANLTTFLHKWRTDTITPVRNGTYRNVLVNGNPKNKTVALTFDDSPDENNTYKLLDILDTHDVKAAFFMIGGTMRDGNISVVQRTDREGHLVLNHTFNHPRLSDLNESAIISQLDRAAGRIETITGHYPLLCRPPYGSINPLVVDCVNQQGMTTLLWSLDSLDWTLKDPDAVVHNVLSNIRNGDIILMHRNRTSVASLSNIIEQLKKQGYTFQRLDELLEVKAYR</sequence>
<dbReference type="Pfam" id="PF01522">
    <property type="entry name" value="Polysacc_deac_1"/>
    <property type="match status" value="1"/>
</dbReference>
<feature type="domain" description="NodB homology" evidence="4">
    <location>
        <begin position="93"/>
        <end position="270"/>
    </location>
</feature>
<accession>A0A2D3WEB6</accession>
<keyword evidence="1" id="KW-0479">Metal-binding</keyword>
<evidence type="ECO:0000256" key="3">
    <source>
        <dbReference type="SAM" id="Phobius"/>
    </source>
</evidence>
<keyword evidence="3" id="KW-1133">Transmembrane helix</keyword>
<evidence type="ECO:0000259" key="4">
    <source>
        <dbReference type="PROSITE" id="PS51677"/>
    </source>
</evidence>
<dbReference type="InterPro" id="IPR050248">
    <property type="entry name" value="Polysacc_deacetylase_ArnD"/>
</dbReference>
<dbReference type="EMBL" id="DLUI01000100">
    <property type="protein sequence ID" value="DAB38235.1"/>
    <property type="molecule type" value="Genomic_DNA"/>
</dbReference>
<dbReference type="GO" id="GO:0005975">
    <property type="term" value="P:carbohydrate metabolic process"/>
    <property type="evidence" value="ECO:0007669"/>
    <property type="project" value="InterPro"/>
</dbReference>